<dbReference type="AlphaFoldDB" id="A0A6H5IT69"/>
<sequence>MFTTWRCGENDYHAYVYDDNNNNNRRYGKASTAMSSLVASISRNKKKPFSLHETCVPQYWIYKQYAISSAPTKCVVDANPQQQKQLLH</sequence>
<reference evidence="1 2" key="1">
    <citation type="submission" date="2020-02" db="EMBL/GenBank/DDBJ databases">
        <authorList>
            <person name="Ferguson B K."/>
        </authorList>
    </citation>
    <scope>NUCLEOTIDE SEQUENCE [LARGE SCALE GENOMIC DNA]</scope>
</reference>
<protein>
    <submittedName>
        <fullName evidence="1">Uncharacterized protein</fullName>
    </submittedName>
</protein>
<name>A0A6H5IT69_9HYME</name>
<evidence type="ECO:0000313" key="2">
    <source>
        <dbReference type="Proteomes" id="UP000479190"/>
    </source>
</evidence>
<dbReference type="EMBL" id="CADCXV010000928">
    <property type="protein sequence ID" value="CAB0038841.1"/>
    <property type="molecule type" value="Genomic_DNA"/>
</dbReference>
<keyword evidence="2" id="KW-1185">Reference proteome</keyword>
<dbReference type="Proteomes" id="UP000479190">
    <property type="component" value="Unassembled WGS sequence"/>
</dbReference>
<gene>
    <name evidence="1" type="ORF">TBRA_LOCUS10608</name>
</gene>
<proteinExistence type="predicted"/>
<accession>A0A6H5IT69</accession>
<evidence type="ECO:0000313" key="1">
    <source>
        <dbReference type="EMBL" id="CAB0038841.1"/>
    </source>
</evidence>
<organism evidence="1 2">
    <name type="scientific">Trichogramma brassicae</name>
    <dbReference type="NCBI Taxonomy" id="86971"/>
    <lineage>
        <taxon>Eukaryota</taxon>
        <taxon>Metazoa</taxon>
        <taxon>Ecdysozoa</taxon>
        <taxon>Arthropoda</taxon>
        <taxon>Hexapoda</taxon>
        <taxon>Insecta</taxon>
        <taxon>Pterygota</taxon>
        <taxon>Neoptera</taxon>
        <taxon>Endopterygota</taxon>
        <taxon>Hymenoptera</taxon>
        <taxon>Apocrita</taxon>
        <taxon>Proctotrupomorpha</taxon>
        <taxon>Chalcidoidea</taxon>
        <taxon>Trichogrammatidae</taxon>
        <taxon>Trichogramma</taxon>
    </lineage>
</organism>